<comment type="caution">
    <text evidence="7">The sequence shown here is derived from an EMBL/GenBank/DDBJ whole genome shotgun (WGS) entry which is preliminary data.</text>
</comment>
<reference evidence="7" key="1">
    <citation type="submission" date="2018-03" db="EMBL/GenBank/DDBJ databases">
        <authorList>
            <person name="Guldener U."/>
        </authorList>
    </citation>
    <scope>NUCLEOTIDE SEQUENCE</scope>
</reference>
<dbReference type="InterPro" id="IPR050360">
    <property type="entry name" value="MFS_Sugar_Transporters"/>
</dbReference>
<evidence type="ECO:0000256" key="4">
    <source>
        <dbReference type="ARBA" id="ARBA00023136"/>
    </source>
</evidence>
<feature type="transmembrane region" description="Helical" evidence="6">
    <location>
        <begin position="77"/>
        <end position="100"/>
    </location>
</feature>
<dbReference type="InterPro" id="IPR005828">
    <property type="entry name" value="MFS_sugar_transport-like"/>
</dbReference>
<dbReference type="Pfam" id="PF00083">
    <property type="entry name" value="Sugar_tr"/>
    <property type="match status" value="1"/>
</dbReference>
<feature type="transmembrane region" description="Helical" evidence="6">
    <location>
        <begin position="20"/>
        <end position="43"/>
    </location>
</feature>
<evidence type="ECO:0008006" key="9">
    <source>
        <dbReference type="Google" id="ProtNLM"/>
    </source>
</evidence>
<evidence type="ECO:0000256" key="3">
    <source>
        <dbReference type="ARBA" id="ARBA00022989"/>
    </source>
</evidence>
<accession>A0AAE8SXC4</accession>
<keyword evidence="8" id="KW-1185">Reference proteome</keyword>
<proteinExistence type="predicted"/>
<feature type="region of interest" description="Disordered" evidence="5">
    <location>
        <begin position="214"/>
        <end position="234"/>
    </location>
</feature>
<evidence type="ECO:0000313" key="7">
    <source>
        <dbReference type="EMBL" id="SPO04695.1"/>
    </source>
</evidence>
<dbReference type="GO" id="GO:0005351">
    <property type="term" value="F:carbohydrate:proton symporter activity"/>
    <property type="evidence" value="ECO:0007669"/>
    <property type="project" value="TreeGrafter"/>
</dbReference>
<organism evidence="7 8">
    <name type="scientific">Cephalotrichum gorgonifer</name>
    <dbReference type="NCBI Taxonomy" id="2041049"/>
    <lineage>
        <taxon>Eukaryota</taxon>
        <taxon>Fungi</taxon>
        <taxon>Dikarya</taxon>
        <taxon>Ascomycota</taxon>
        <taxon>Pezizomycotina</taxon>
        <taxon>Sordariomycetes</taxon>
        <taxon>Hypocreomycetidae</taxon>
        <taxon>Microascales</taxon>
        <taxon>Microascaceae</taxon>
        <taxon>Cephalotrichum</taxon>
    </lineage>
</organism>
<dbReference type="PANTHER" id="PTHR48022:SF28">
    <property type="entry name" value="MAJOR FACILITATOR SUPERFAMILY (MFS) PROFILE DOMAIN-CONTAINING PROTEIN-RELATED"/>
    <property type="match status" value="1"/>
</dbReference>
<gene>
    <name evidence="7" type="ORF">DNG_07380</name>
</gene>
<feature type="transmembrane region" description="Helical" evidence="6">
    <location>
        <begin position="50"/>
        <end position="71"/>
    </location>
</feature>
<feature type="transmembrane region" description="Helical" evidence="6">
    <location>
        <begin position="120"/>
        <end position="138"/>
    </location>
</feature>
<dbReference type="InterPro" id="IPR036259">
    <property type="entry name" value="MFS_trans_sf"/>
</dbReference>
<dbReference type="AlphaFoldDB" id="A0AAE8SXC4"/>
<evidence type="ECO:0000256" key="1">
    <source>
        <dbReference type="ARBA" id="ARBA00004141"/>
    </source>
</evidence>
<keyword evidence="4 6" id="KW-0472">Membrane</keyword>
<evidence type="ECO:0000256" key="5">
    <source>
        <dbReference type="SAM" id="MobiDB-lite"/>
    </source>
</evidence>
<keyword evidence="3 6" id="KW-1133">Transmembrane helix</keyword>
<name>A0AAE8SXC4_9PEZI</name>
<keyword evidence="2 6" id="KW-0812">Transmembrane</keyword>
<dbReference type="PANTHER" id="PTHR48022">
    <property type="entry name" value="PLASTIDIC GLUCOSE TRANSPORTER 4"/>
    <property type="match status" value="1"/>
</dbReference>
<evidence type="ECO:0000256" key="2">
    <source>
        <dbReference type="ARBA" id="ARBA00022692"/>
    </source>
</evidence>
<protein>
    <recommendedName>
        <fullName evidence="9">Major facilitator superfamily (MFS) profile domain-containing protein</fullName>
    </recommendedName>
</protein>
<dbReference type="EMBL" id="ONZQ02000011">
    <property type="protein sequence ID" value="SPO04695.1"/>
    <property type="molecule type" value="Genomic_DNA"/>
</dbReference>
<dbReference type="SUPFAM" id="SSF103473">
    <property type="entry name" value="MFS general substrate transporter"/>
    <property type="match status" value="1"/>
</dbReference>
<dbReference type="Gene3D" id="1.20.1250.20">
    <property type="entry name" value="MFS general substrate transporter like domains"/>
    <property type="match status" value="1"/>
</dbReference>
<comment type="subcellular location">
    <subcellularLocation>
        <location evidence="1">Membrane</location>
        <topology evidence="1">Multi-pass membrane protein</topology>
    </subcellularLocation>
</comment>
<dbReference type="GO" id="GO:0016020">
    <property type="term" value="C:membrane"/>
    <property type="evidence" value="ECO:0007669"/>
    <property type="project" value="UniProtKB-SubCell"/>
</dbReference>
<sequence length="234" mass="26069">MINCYAPVIFQDSMKLGRELLLILGGCTQITYLVDSPIPIFIVDRFGRRALLMACSAGLCSCFVIVTSLLSRDTEGRGAYGVTVFIFLFQICYGIGWLPLVPRLYPTELSTSRVCSKMRAVASGWNWMAVFAIVKITPISSANIGWRTFIIFAVRNVFVIPKAYFLYPETKGLELEDIRLLFERGGVTGGVRSTRGKTVTPDQHAQEVRLDGKQMSEHVEGRKGSEWAKEVRAG</sequence>
<evidence type="ECO:0000313" key="8">
    <source>
        <dbReference type="Proteomes" id="UP001187682"/>
    </source>
</evidence>
<dbReference type="Proteomes" id="UP001187682">
    <property type="component" value="Unassembled WGS sequence"/>
</dbReference>
<evidence type="ECO:0000256" key="6">
    <source>
        <dbReference type="SAM" id="Phobius"/>
    </source>
</evidence>